<dbReference type="EMBL" id="JAPTSV010000004">
    <property type="protein sequence ID" value="KAJ1528533.1"/>
    <property type="molecule type" value="Genomic_DNA"/>
</dbReference>
<dbReference type="AlphaFoldDB" id="A0AAV7XTY1"/>
<dbReference type="Proteomes" id="UP001075354">
    <property type="component" value="Chromosome 4"/>
</dbReference>
<name>A0AAV7XTY1_9NEOP</name>
<keyword evidence="2" id="KW-1185">Reference proteome</keyword>
<reference evidence="1" key="1">
    <citation type="submission" date="2022-12" db="EMBL/GenBank/DDBJ databases">
        <title>Chromosome-level genome assembly of the bean flower thrips Megalurothrips usitatus.</title>
        <authorList>
            <person name="Ma L."/>
            <person name="Liu Q."/>
            <person name="Li H."/>
            <person name="Cai W."/>
        </authorList>
    </citation>
    <scope>NUCLEOTIDE SEQUENCE</scope>
    <source>
        <strain evidence="1">Cailab_2022a</strain>
    </source>
</reference>
<proteinExistence type="predicted"/>
<accession>A0AAV7XTY1</accession>
<gene>
    <name evidence="1" type="ORF">ONE63_006939</name>
</gene>
<protein>
    <submittedName>
        <fullName evidence="1">Uncharacterized protein</fullName>
    </submittedName>
</protein>
<organism evidence="1 2">
    <name type="scientific">Megalurothrips usitatus</name>
    <name type="common">bean blossom thrips</name>
    <dbReference type="NCBI Taxonomy" id="439358"/>
    <lineage>
        <taxon>Eukaryota</taxon>
        <taxon>Metazoa</taxon>
        <taxon>Ecdysozoa</taxon>
        <taxon>Arthropoda</taxon>
        <taxon>Hexapoda</taxon>
        <taxon>Insecta</taxon>
        <taxon>Pterygota</taxon>
        <taxon>Neoptera</taxon>
        <taxon>Paraneoptera</taxon>
        <taxon>Thysanoptera</taxon>
        <taxon>Terebrantia</taxon>
        <taxon>Thripoidea</taxon>
        <taxon>Thripidae</taxon>
        <taxon>Megalurothrips</taxon>
    </lineage>
</organism>
<comment type="caution">
    <text evidence="1">The sequence shown here is derived from an EMBL/GenBank/DDBJ whole genome shotgun (WGS) entry which is preliminary data.</text>
</comment>
<evidence type="ECO:0000313" key="2">
    <source>
        <dbReference type="Proteomes" id="UP001075354"/>
    </source>
</evidence>
<evidence type="ECO:0000313" key="1">
    <source>
        <dbReference type="EMBL" id="KAJ1528533.1"/>
    </source>
</evidence>
<sequence>MVRFQFSSVTRVFRSEISDALAQFSSLRSVNFEYDDGCLTDCSAAAMDDNRCDGQKCPKPSIIKNLHPKIAGVQVPKRPPSVKWCMLKFTSAESREEVKQALHMQQAPNIKGVLMCSIPVNETLSALPESKTGEGLTTKEVIHTLAVHNQVKTPVNVTMDFQINSTERELNVRFGVFSNTPVKRENSSET</sequence>